<evidence type="ECO:0000313" key="9">
    <source>
        <dbReference type="Proteomes" id="UP000616885"/>
    </source>
</evidence>
<feature type="transmembrane region" description="Helical" evidence="6">
    <location>
        <begin position="100"/>
        <end position="118"/>
    </location>
</feature>
<comment type="caution">
    <text evidence="8">The sequence shown here is derived from an EMBL/GenBank/DDBJ whole genome shotgun (WGS) entry which is preliminary data.</text>
</comment>
<protein>
    <recommendedName>
        <fullName evidence="7">Rhodopsin domain-containing protein</fullName>
    </recommendedName>
</protein>
<feature type="transmembrane region" description="Helical" evidence="6">
    <location>
        <begin position="196"/>
        <end position="216"/>
    </location>
</feature>
<evidence type="ECO:0000256" key="5">
    <source>
        <dbReference type="ARBA" id="ARBA00038359"/>
    </source>
</evidence>
<dbReference type="GO" id="GO:0016020">
    <property type="term" value="C:membrane"/>
    <property type="evidence" value="ECO:0007669"/>
    <property type="project" value="UniProtKB-SubCell"/>
</dbReference>
<feature type="transmembrane region" description="Helical" evidence="6">
    <location>
        <begin position="228"/>
        <end position="246"/>
    </location>
</feature>
<proteinExistence type="inferred from homology"/>
<feature type="transmembrane region" description="Helical" evidence="6">
    <location>
        <begin position="266"/>
        <end position="291"/>
    </location>
</feature>
<comment type="similarity">
    <text evidence="5">Belongs to the SAT4 family.</text>
</comment>
<sequence>MENLPAGIPPEGVIPNFIDPPTQALIPKAFIYATFPLVLPFVAMRFYARIKYARVGIDDYLCALAVVSQVAQLALTFKVIEQAAGPHMWDIPLVKITSSYAQNSTVLTHMYFVSAMLIKSSILSLYSRIFHPSPMAGFFIHGGMVVNVAFYVSIIIAFIVTCVPRAADYATGGWLSLEFSNRCYQYNSRIGGTSGVMSAILDSYILVLPLGFLWGLKTTTKRKLGLSAVFIAGSSACIFSIASAYFRLTINSTSPQDQDLSWKAMPIYGTSVAEINMGIICSCMPVIIILFKGFNSWSTQFLSRIRSSISNSRKFSDRSKDSDIEMLRYEGIEENGLPEVPRGTMTGMRTFMSNFNRTRPAKMQTELLTVASADLNYHAQLRQEVERKGG</sequence>
<dbReference type="Pfam" id="PF20684">
    <property type="entry name" value="Fung_rhodopsin"/>
    <property type="match status" value="1"/>
</dbReference>
<comment type="subcellular location">
    <subcellularLocation>
        <location evidence="1">Membrane</location>
        <topology evidence="1">Multi-pass membrane protein</topology>
    </subcellularLocation>
</comment>
<keyword evidence="3 6" id="KW-1133">Transmembrane helix</keyword>
<organism evidence="8 9">
    <name type="scientific">Bionectria ochroleuca</name>
    <name type="common">Gliocladium roseum</name>
    <dbReference type="NCBI Taxonomy" id="29856"/>
    <lineage>
        <taxon>Eukaryota</taxon>
        <taxon>Fungi</taxon>
        <taxon>Dikarya</taxon>
        <taxon>Ascomycota</taxon>
        <taxon>Pezizomycotina</taxon>
        <taxon>Sordariomycetes</taxon>
        <taxon>Hypocreomycetidae</taxon>
        <taxon>Hypocreales</taxon>
        <taxon>Bionectriaceae</taxon>
        <taxon>Clonostachys</taxon>
    </lineage>
</organism>
<name>A0A8H7KCW1_BIOOC</name>
<feature type="transmembrane region" description="Helical" evidence="6">
    <location>
        <begin position="29"/>
        <end position="48"/>
    </location>
</feature>
<dbReference type="Proteomes" id="UP000616885">
    <property type="component" value="Unassembled WGS sequence"/>
</dbReference>
<feature type="transmembrane region" description="Helical" evidence="6">
    <location>
        <begin position="138"/>
        <end position="160"/>
    </location>
</feature>
<dbReference type="PANTHER" id="PTHR33048">
    <property type="entry name" value="PTH11-LIKE INTEGRAL MEMBRANE PROTEIN (AFU_ORTHOLOGUE AFUA_5G11245)"/>
    <property type="match status" value="1"/>
</dbReference>
<accession>A0A8H7KCW1</accession>
<dbReference type="PANTHER" id="PTHR33048:SF158">
    <property type="entry name" value="MEMBRANE PROTEIN PTH11-LIKE, PUTATIVE-RELATED"/>
    <property type="match status" value="1"/>
</dbReference>
<dbReference type="AlphaFoldDB" id="A0A8H7KCW1"/>
<evidence type="ECO:0000259" key="7">
    <source>
        <dbReference type="Pfam" id="PF20684"/>
    </source>
</evidence>
<reference evidence="8" key="1">
    <citation type="submission" date="2020-10" db="EMBL/GenBank/DDBJ databases">
        <title>High-Quality Genome Resource of Clonostachys rosea strain S41 by Oxford Nanopore Long-Read Sequencing.</title>
        <authorList>
            <person name="Wang H."/>
        </authorList>
    </citation>
    <scope>NUCLEOTIDE SEQUENCE</scope>
    <source>
        <strain evidence="8">S41</strain>
    </source>
</reference>
<evidence type="ECO:0000256" key="2">
    <source>
        <dbReference type="ARBA" id="ARBA00022692"/>
    </source>
</evidence>
<feature type="domain" description="Rhodopsin" evidence="7">
    <location>
        <begin position="44"/>
        <end position="291"/>
    </location>
</feature>
<keyword evidence="4 6" id="KW-0472">Membrane</keyword>
<evidence type="ECO:0000256" key="4">
    <source>
        <dbReference type="ARBA" id="ARBA00023136"/>
    </source>
</evidence>
<evidence type="ECO:0000256" key="1">
    <source>
        <dbReference type="ARBA" id="ARBA00004141"/>
    </source>
</evidence>
<dbReference type="EMBL" id="JADCTT010000011">
    <property type="protein sequence ID" value="KAF9746748.1"/>
    <property type="molecule type" value="Genomic_DNA"/>
</dbReference>
<dbReference type="InterPro" id="IPR049326">
    <property type="entry name" value="Rhodopsin_dom_fungi"/>
</dbReference>
<keyword evidence="2 6" id="KW-0812">Transmembrane</keyword>
<dbReference type="InterPro" id="IPR052337">
    <property type="entry name" value="SAT4-like"/>
</dbReference>
<gene>
    <name evidence="8" type="ORF">IM811_003653</name>
</gene>
<evidence type="ECO:0000313" key="8">
    <source>
        <dbReference type="EMBL" id="KAF9746748.1"/>
    </source>
</evidence>
<evidence type="ECO:0000256" key="3">
    <source>
        <dbReference type="ARBA" id="ARBA00022989"/>
    </source>
</evidence>
<evidence type="ECO:0000256" key="6">
    <source>
        <dbReference type="SAM" id="Phobius"/>
    </source>
</evidence>